<dbReference type="AlphaFoldDB" id="A0A1F7YBE6"/>
<proteinExistence type="inferred from homology"/>
<keyword evidence="10" id="KW-1003">Cell membrane</keyword>
<feature type="transmembrane region" description="Helical" evidence="10">
    <location>
        <begin position="147"/>
        <end position="168"/>
    </location>
</feature>
<evidence type="ECO:0000256" key="2">
    <source>
        <dbReference type="ARBA" id="ARBA00005751"/>
    </source>
</evidence>
<keyword evidence="4 10" id="KW-0812">Transmembrane</keyword>
<evidence type="ECO:0000256" key="9">
    <source>
        <dbReference type="ARBA" id="ARBA00039733"/>
    </source>
</evidence>
<dbReference type="PIRSF" id="PIRSF004557">
    <property type="entry name" value="SecY"/>
    <property type="match status" value="1"/>
</dbReference>
<dbReference type="Pfam" id="PF00344">
    <property type="entry name" value="SecY"/>
    <property type="match status" value="1"/>
</dbReference>
<comment type="subcellular location">
    <subcellularLocation>
        <location evidence="10">Cell membrane</location>
        <topology evidence="10">Multi-pass membrane protein</topology>
    </subcellularLocation>
    <subcellularLocation>
        <location evidence="1">Membrane</location>
        <topology evidence="1">Multi-pass membrane protein</topology>
    </subcellularLocation>
</comment>
<dbReference type="HAMAP" id="MF_01465">
    <property type="entry name" value="SecY"/>
    <property type="match status" value="1"/>
</dbReference>
<keyword evidence="5 10" id="KW-0653">Protein transport</keyword>
<sequence>MLNEVIQFFFRLVKPRDIRRKILVTGTILVVFRLVAHIPASGVDRGALASLFGGSPLLSLLDVFSGGTLANFSIMALGLNPYINASIILQLLTFVVPSLEELSKEGEYGQEKINQYTRFLTIPLACLQAFGMYSLLKGQHVIGNLSLLSLVALVVTMTAGTMLAVWLGELITEYGITNGVSFLIFAGIAGRLPVAIGQSITVVQSSDILKVGIFALLAVVIIGLIVLVNEATRQIPINYARRGDRVSLGSASSYLPLRLNTAGVIPIIFAVSLVLMPSLISQFLSNASNSQIALLAGKISQVFNPQSLTYNFVYFALVVGFTYFYTSIVFNPEKVSENLQKNGGFIPGIRPGKETSKYLSFVLSRVTLVSATFLGFIAILPSFFSGTTGISTLTIGGTGVLIVVSVILEATRELEAQLVMRKYDKFI</sequence>
<protein>
    <recommendedName>
        <fullName evidence="9 10">Protein translocase subunit SecY</fullName>
    </recommendedName>
</protein>
<evidence type="ECO:0000256" key="7">
    <source>
        <dbReference type="ARBA" id="ARBA00023010"/>
    </source>
</evidence>
<dbReference type="FunFam" id="1.10.3370.10:FF:000001">
    <property type="entry name" value="Preprotein translocase subunit SecY"/>
    <property type="match status" value="1"/>
</dbReference>
<comment type="function">
    <text evidence="10">The central subunit of the protein translocation channel SecYEG. Consists of two halves formed by TMs 1-5 and 6-10. These two domains form a lateral gate at the front which open onto the bilayer between TMs 2 and 7, and are clamped together by SecE at the back. The channel is closed by both a pore ring composed of hydrophobic SecY resides and a short helix (helix 2A) on the extracellular side of the membrane which forms a plug. The plug probably moves laterally to allow the channel to open. The ring and the pore may move independently.</text>
</comment>
<dbReference type="InterPro" id="IPR023201">
    <property type="entry name" value="SecY_dom_sf"/>
</dbReference>
<keyword evidence="8 10" id="KW-0472">Membrane</keyword>
<dbReference type="GO" id="GO:0043952">
    <property type="term" value="P:protein transport by the Sec complex"/>
    <property type="evidence" value="ECO:0007669"/>
    <property type="project" value="UniProtKB-UniRule"/>
</dbReference>
<gene>
    <name evidence="10" type="primary">secY</name>
    <name evidence="12" type="ORF">A2627_04840</name>
</gene>
<dbReference type="InterPro" id="IPR030659">
    <property type="entry name" value="SecY_CS"/>
</dbReference>
<keyword evidence="3 10" id="KW-0813">Transport</keyword>
<keyword evidence="7 10" id="KW-0811">Translocation</keyword>
<evidence type="ECO:0000256" key="1">
    <source>
        <dbReference type="ARBA" id="ARBA00004141"/>
    </source>
</evidence>
<evidence type="ECO:0000256" key="5">
    <source>
        <dbReference type="ARBA" id="ARBA00022927"/>
    </source>
</evidence>
<comment type="subunit">
    <text evidence="10">Component of the Sec protein translocase complex. Heterotrimer consisting of SecY, SecE and SecG subunits. The heterotrimers can form oligomers, although 1 heterotrimer is thought to be able to translocate proteins. Interacts with the ribosome. Interacts with SecDF, and other proteins may be involved. Interacts with SecA.</text>
</comment>
<dbReference type="PANTHER" id="PTHR10906">
    <property type="entry name" value="SECY/SEC61-ALPHA FAMILY MEMBER"/>
    <property type="match status" value="1"/>
</dbReference>
<evidence type="ECO:0000256" key="6">
    <source>
        <dbReference type="ARBA" id="ARBA00022989"/>
    </source>
</evidence>
<evidence type="ECO:0000313" key="12">
    <source>
        <dbReference type="EMBL" id="OGM24189.1"/>
    </source>
</evidence>
<dbReference type="InterPro" id="IPR026593">
    <property type="entry name" value="SecY"/>
</dbReference>
<evidence type="ECO:0000313" key="13">
    <source>
        <dbReference type="Proteomes" id="UP000178851"/>
    </source>
</evidence>
<comment type="similarity">
    <text evidence="2 10 11">Belongs to the SecY/SEC61-alpha family.</text>
</comment>
<dbReference type="GO" id="GO:0005886">
    <property type="term" value="C:plasma membrane"/>
    <property type="evidence" value="ECO:0007669"/>
    <property type="project" value="UniProtKB-SubCell"/>
</dbReference>
<feature type="transmembrane region" description="Helical" evidence="10">
    <location>
        <begin position="116"/>
        <end position="135"/>
    </location>
</feature>
<feature type="transmembrane region" description="Helical" evidence="10">
    <location>
        <begin position="21"/>
        <end position="40"/>
    </location>
</feature>
<dbReference type="Gene3D" id="1.10.3370.10">
    <property type="entry name" value="SecY subunit domain"/>
    <property type="match status" value="1"/>
</dbReference>
<name>A0A1F7YBE6_9BACT</name>
<evidence type="ECO:0000256" key="10">
    <source>
        <dbReference type="HAMAP-Rule" id="MF_01465"/>
    </source>
</evidence>
<dbReference type="SUPFAM" id="SSF103491">
    <property type="entry name" value="Preprotein translocase SecY subunit"/>
    <property type="match status" value="1"/>
</dbReference>
<evidence type="ECO:0000256" key="3">
    <source>
        <dbReference type="ARBA" id="ARBA00022448"/>
    </source>
</evidence>
<dbReference type="GO" id="GO:0065002">
    <property type="term" value="P:intracellular protein transmembrane transport"/>
    <property type="evidence" value="ECO:0007669"/>
    <property type="project" value="UniProtKB-UniRule"/>
</dbReference>
<evidence type="ECO:0000256" key="8">
    <source>
        <dbReference type="ARBA" id="ARBA00023136"/>
    </source>
</evidence>
<evidence type="ECO:0000256" key="11">
    <source>
        <dbReference type="RuleBase" id="RU004349"/>
    </source>
</evidence>
<reference evidence="12 13" key="1">
    <citation type="journal article" date="2016" name="Nat. Commun.">
        <title>Thousands of microbial genomes shed light on interconnected biogeochemical processes in an aquifer system.</title>
        <authorList>
            <person name="Anantharaman K."/>
            <person name="Brown C.T."/>
            <person name="Hug L.A."/>
            <person name="Sharon I."/>
            <person name="Castelle C.J."/>
            <person name="Probst A.J."/>
            <person name="Thomas B.C."/>
            <person name="Singh A."/>
            <person name="Wilkins M.J."/>
            <person name="Karaoz U."/>
            <person name="Brodie E.L."/>
            <person name="Williams K.H."/>
            <person name="Hubbard S.S."/>
            <person name="Banfield J.F."/>
        </authorList>
    </citation>
    <scope>NUCLEOTIDE SEQUENCE [LARGE SCALE GENOMIC DNA]</scope>
</reference>
<dbReference type="EMBL" id="MGGI01000033">
    <property type="protein sequence ID" value="OGM24189.1"/>
    <property type="molecule type" value="Genomic_DNA"/>
</dbReference>
<dbReference type="InterPro" id="IPR002208">
    <property type="entry name" value="SecY/SEC61-alpha"/>
</dbReference>
<dbReference type="GO" id="GO:0006605">
    <property type="term" value="P:protein targeting"/>
    <property type="evidence" value="ECO:0007669"/>
    <property type="project" value="UniProtKB-UniRule"/>
</dbReference>
<feature type="transmembrane region" description="Helical" evidence="10">
    <location>
        <begin position="312"/>
        <end position="331"/>
    </location>
</feature>
<feature type="transmembrane region" description="Helical" evidence="10">
    <location>
        <begin position="174"/>
        <end position="196"/>
    </location>
</feature>
<feature type="transmembrane region" description="Helical" evidence="10">
    <location>
        <begin position="257"/>
        <end position="276"/>
    </location>
</feature>
<feature type="transmembrane region" description="Helical" evidence="10">
    <location>
        <begin position="208"/>
        <end position="228"/>
    </location>
</feature>
<dbReference type="NCBIfam" id="TIGR00967">
    <property type="entry name" value="3a0501s007"/>
    <property type="match status" value="1"/>
</dbReference>
<feature type="transmembrane region" description="Helical" evidence="10">
    <location>
        <begin position="390"/>
        <end position="411"/>
    </location>
</feature>
<dbReference type="PROSITE" id="PS00755">
    <property type="entry name" value="SECY_1"/>
    <property type="match status" value="1"/>
</dbReference>
<dbReference type="Proteomes" id="UP000178851">
    <property type="component" value="Unassembled WGS sequence"/>
</dbReference>
<comment type="caution">
    <text evidence="12">The sequence shown here is derived from an EMBL/GenBank/DDBJ whole genome shotgun (WGS) entry which is preliminary data.</text>
</comment>
<evidence type="ECO:0000256" key="4">
    <source>
        <dbReference type="ARBA" id="ARBA00022692"/>
    </source>
</evidence>
<organism evidence="12 13">
    <name type="scientific">Candidatus Woesebacteria bacterium RIFCSPHIGHO2_01_FULL_39_28</name>
    <dbReference type="NCBI Taxonomy" id="1802496"/>
    <lineage>
        <taxon>Bacteria</taxon>
        <taxon>Candidatus Woeseibacteriota</taxon>
    </lineage>
</organism>
<accession>A0A1F7YBE6</accession>
<feature type="transmembrane region" description="Helical" evidence="10">
    <location>
        <begin position="76"/>
        <end position="96"/>
    </location>
</feature>
<feature type="transmembrane region" description="Helical" evidence="10">
    <location>
        <begin position="358"/>
        <end position="384"/>
    </location>
</feature>
<keyword evidence="6 10" id="KW-1133">Transmembrane helix</keyword>
<dbReference type="PRINTS" id="PR00303">
    <property type="entry name" value="SECYTRNLCASE"/>
</dbReference>